<evidence type="ECO:0000256" key="3">
    <source>
        <dbReference type="ARBA" id="ARBA00022692"/>
    </source>
</evidence>
<organism evidence="8 9">
    <name type="scientific">Ceratosolen solmsi marchali</name>
    <dbReference type="NCBI Taxonomy" id="326594"/>
    <lineage>
        <taxon>Eukaryota</taxon>
        <taxon>Metazoa</taxon>
        <taxon>Ecdysozoa</taxon>
        <taxon>Arthropoda</taxon>
        <taxon>Hexapoda</taxon>
        <taxon>Insecta</taxon>
        <taxon>Pterygota</taxon>
        <taxon>Neoptera</taxon>
        <taxon>Endopterygota</taxon>
        <taxon>Hymenoptera</taxon>
        <taxon>Apocrita</taxon>
        <taxon>Proctotrupomorpha</taxon>
        <taxon>Chalcidoidea</taxon>
        <taxon>Agaonidae</taxon>
        <taxon>Agaoninae</taxon>
        <taxon>Ceratosolen</taxon>
    </lineage>
</organism>
<dbReference type="InterPro" id="IPR012496">
    <property type="entry name" value="TMC_dom"/>
</dbReference>
<dbReference type="RefSeq" id="XP_011502201.1">
    <property type="nucleotide sequence ID" value="XM_011503899.1"/>
</dbReference>
<dbReference type="AlphaFoldDB" id="A0AAJ7DZK4"/>
<dbReference type="Proteomes" id="UP000695007">
    <property type="component" value="Unplaced"/>
</dbReference>
<name>A0AAJ7DZK4_9HYME</name>
<gene>
    <name evidence="9" type="primary">LOC105365673</name>
</gene>
<feature type="transmembrane region" description="Helical" evidence="6">
    <location>
        <begin position="377"/>
        <end position="401"/>
    </location>
</feature>
<comment type="subcellular location">
    <subcellularLocation>
        <location evidence="1">Membrane</location>
        <topology evidence="1">Multi-pass membrane protein</topology>
    </subcellularLocation>
</comment>
<feature type="transmembrane region" description="Helical" evidence="6">
    <location>
        <begin position="589"/>
        <end position="610"/>
    </location>
</feature>
<sequence>MLKSKSISNINGNCEELFEMSEARPSSSHSQNGKINISSIDFTVDYKNNKQINNVKYKQNLHTKEKGTESEDSENSETANLIYTYKTLRLPKISPEAMEEQAVIIANSFERKNKLMQNNPLSELLRLEMIRNMPQGLTLKRSVKAKLTLSVSQKSKRRPISYWKKLKYQSSMVISKMKIIFHQIGSSMELWYHPIKTIEGHFGSGIATYFKFLRWLFIMNIIGCIFSILFVTLPQILVQSHLNVSFSSWDLLLGNGFFTNSIFYYGFYINNTLMIDSKVAYNMPSAYFSTFFFCYIISFILLCFKVARSYKKCYIETSGGAYNRYANKIFCSWDWGISSYKAASLRSASIYRELEELLWESKNISAPISCSMKMWTLLIRIAMTTLIFAIMCGTGVLLWLLLNEHQANESNVFSVLTVPVVFTTIINLFPPLISWSIKYERYAKDRIAFYITMIRVYLIAVIAVATLLTFWLTQGIQVGCWQTRLAQEIYRLIILDLFVSIFGIFLIQALRSSRPMRNTLGAPTFDIARNTLNLIYNQSLFWLVHYFSPPMSLVIIVKLLLTFYVKKCELLTYCEPPSKFWRAAQTQTLFLALTFLGMISAITVLSYIAINVDSHSCGPFAGKNYTWEIVVERIFNIRRDSTFWNVLDDIANPGTGIALLIIMCVAVFYLRAKAEASKQTVRILREMLIWQARDKEFLLKTFSKTSDKNWLRHRQASKSLADSDITDLALDHQQVNEPSTSY</sequence>
<dbReference type="Pfam" id="PF07810">
    <property type="entry name" value="TMC"/>
    <property type="match status" value="1"/>
</dbReference>
<protein>
    <submittedName>
        <fullName evidence="9">Transmembrane channel-like protein 3</fullName>
    </submittedName>
</protein>
<proteinExistence type="inferred from homology"/>
<feature type="transmembrane region" description="Helical" evidence="6">
    <location>
        <begin position="212"/>
        <end position="237"/>
    </location>
</feature>
<feature type="domain" description="TMC" evidence="7">
    <location>
        <begin position="480"/>
        <end position="584"/>
    </location>
</feature>
<feature type="transmembrane region" description="Helical" evidence="6">
    <location>
        <begin position="492"/>
        <end position="510"/>
    </location>
</feature>
<keyword evidence="5 6" id="KW-0472">Membrane</keyword>
<keyword evidence="3 6" id="KW-0812">Transmembrane</keyword>
<dbReference type="KEGG" id="csol:105365673"/>
<feature type="transmembrane region" description="Helical" evidence="6">
    <location>
        <begin position="447"/>
        <end position="472"/>
    </location>
</feature>
<dbReference type="GeneID" id="105365673"/>
<evidence type="ECO:0000313" key="9">
    <source>
        <dbReference type="RefSeq" id="XP_011502201.1"/>
    </source>
</evidence>
<feature type="transmembrane region" description="Helical" evidence="6">
    <location>
        <begin position="413"/>
        <end position="435"/>
    </location>
</feature>
<dbReference type="GO" id="GO:0008381">
    <property type="term" value="F:mechanosensitive monoatomic ion channel activity"/>
    <property type="evidence" value="ECO:0007669"/>
    <property type="project" value="TreeGrafter"/>
</dbReference>
<dbReference type="PANTHER" id="PTHR23302:SF43">
    <property type="entry name" value="TMC DOMAIN-CONTAINING PROTEIN"/>
    <property type="match status" value="1"/>
</dbReference>
<accession>A0AAJ7DZK4</accession>
<evidence type="ECO:0000256" key="5">
    <source>
        <dbReference type="ARBA" id="ARBA00023136"/>
    </source>
</evidence>
<dbReference type="InterPro" id="IPR038900">
    <property type="entry name" value="TMC"/>
</dbReference>
<evidence type="ECO:0000259" key="7">
    <source>
        <dbReference type="Pfam" id="PF07810"/>
    </source>
</evidence>
<feature type="transmembrane region" description="Helical" evidence="6">
    <location>
        <begin position="287"/>
        <end position="307"/>
    </location>
</feature>
<keyword evidence="4 6" id="KW-1133">Transmembrane helix</keyword>
<feature type="transmembrane region" description="Helical" evidence="6">
    <location>
        <begin position="650"/>
        <end position="670"/>
    </location>
</feature>
<evidence type="ECO:0000256" key="6">
    <source>
        <dbReference type="SAM" id="Phobius"/>
    </source>
</evidence>
<evidence type="ECO:0000256" key="4">
    <source>
        <dbReference type="ARBA" id="ARBA00022989"/>
    </source>
</evidence>
<evidence type="ECO:0000256" key="1">
    <source>
        <dbReference type="ARBA" id="ARBA00004141"/>
    </source>
</evidence>
<evidence type="ECO:0000313" key="8">
    <source>
        <dbReference type="Proteomes" id="UP000695007"/>
    </source>
</evidence>
<dbReference type="PANTHER" id="PTHR23302">
    <property type="entry name" value="TRANSMEMBRANE CHANNEL-RELATED"/>
    <property type="match status" value="1"/>
</dbReference>
<dbReference type="GO" id="GO:0005886">
    <property type="term" value="C:plasma membrane"/>
    <property type="evidence" value="ECO:0007669"/>
    <property type="project" value="InterPro"/>
</dbReference>
<keyword evidence="8" id="KW-1185">Reference proteome</keyword>
<feature type="transmembrane region" description="Helical" evidence="6">
    <location>
        <begin position="249"/>
        <end position="267"/>
    </location>
</feature>
<reference evidence="9" key="1">
    <citation type="submission" date="2025-08" db="UniProtKB">
        <authorList>
            <consortium name="RefSeq"/>
        </authorList>
    </citation>
    <scope>IDENTIFICATION</scope>
</reference>
<comment type="similarity">
    <text evidence="2">Belongs to the TMC family.</text>
</comment>
<evidence type="ECO:0000256" key="2">
    <source>
        <dbReference type="ARBA" id="ARBA00006510"/>
    </source>
</evidence>